<dbReference type="PANTHER" id="PTHR31084:SF0">
    <property type="entry name" value="ALPHA-L-FUCOSIDASE 2"/>
    <property type="match status" value="1"/>
</dbReference>
<feature type="signal peptide" evidence="1">
    <location>
        <begin position="1"/>
        <end position="33"/>
    </location>
</feature>
<keyword evidence="6" id="KW-1185">Reference proteome</keyword>
<proteinExistence type="predicted"/>
<dbReference type="PANTHER" id="PTHR31084">
    <property type="entry name" value="ALPHA-L-FUCOSIDASE 2"/>
    <property type="match status" value="1"/>
</dbReference>
<dbReference type="Gene3D" id="2.60.40.1180">
    <property type="entry name" value="Golgi alpha-mannosidase II"/>
    <property type="match status" value="1"/>
</dbReference>
<reference evidence="5 6" key="1">
    <citation type="submission" date="2019-08" db="EMBL/GenBank/DDBJ databases">
        <title>Whole genome sequencing of chitin degrading bacteria Chitinophaga pinensis YS16.</title>
        <authorList>
            <person name="Singh R.P."/>
            <person name="Manchanda G."/>
            <person name="Maurya I.K."/>
            <person name="Joshi N.K."/>
            <person name="Srivastava A.K."/>
        </authorList>
    </citation>
    <scope>NUCLEOTIDE SEQUENCE [LARGE SCALE GENOMIC DNA]</scope>
    <source>
        <strain evidence="5 6">YS-16</strain>
    </source>
</reference>
<evidence type="ECO:0000313" key="6">
    <source>
        <dbReference type="Proteomes" id="UP000318815"/>
    </source>
</evidence>
<dbReference type="InterPro" id="IPR054363">
    <property type="entry name" value="GH95_cat"/>
</dbReference>
<evidence type="ECO:0000259" key="2">
    <source>
        <dbReference type="Pfam" id="PF14498"/>
    </source>
</evidence>
<accession>A0A5C6LRJ7</accession>
<dbReference type="Pfam" id="PF14498">
    <property type="entry name" value="Glyco_hyd_65N_2"/>
    <property type="match status" value="1"/>
</dbReference>
<dbReference type="AlphaFoldDB" id="A0A5C6LRJ7"/>
<name>A0A5C6LRJ7_9BACT</name>
<evidence type="ECO:0000256" key="1">
    <source>
        <dbReference type="SAM" id="SignalP"/>
    </source>
</evidence>
<dbReference type="OrthoDB" id="9768507at2"/>
<keyword evidence="5" id="KW-0378">Hydrolase</keyword>
<dbReference type="PIRSF" id="PIRSF007663">
    <property type="entry name" value="UCP007663"/>
    <property type="match status" value="1"/>
</dbReference>
<dbReference type="InterPro" id="IPR013780">
    <property type="entry name" value="Glyco_hydro_b"/>
</dbReference>
<comment type="caution">
    <text evidence="5">The sequence shown here is derived from an EMBL/GenBank/DDBJ whole genome shotgun (WGS) entry which is preliminary data.</text>
</comment>
<feature type="chain" id="PRO_5022726125" evidence="1">
    <location>
        <begin position="34"/>
        <end position="841"/>
    </location>
</feature>
<dbReference type="GO" id="GO:0004560">
    <property type="term" value="F:alpha-L-fucosidase activity"/>
    <property type="evidence" value="ECO:0007669"/>
    <property type="project" value="InterPro"/>
</dbReference>
<evidence type="ECO:0000259" key="4">
    <source>
        <dbReference type="Pfam" id="PF22124"/>
    </source>
</evidence>
<evidence type="ECO:0000259" key="3">
    <source>
        <dbReference type="Pfam" id="PF21307"/>
    </source>
</evidence>
<keyword evidence="1" id="KW-0732">Signal</keyword>
<dbReference type="InterPro" id="IPR008928">
    <property type="entry name" value="6-hairpin_glycosidase_sf"/>
</dbReference>
<dbReference type="EMBL" id="VOHS01000018">
    <property type="protein sequence ID" value="TWV99206.1"/>
    <property type="molecule type" value="Genomic_DNA"/>
</dbReference>
<dbReference type="InterPro" id="IPR016518">
    <property type="entry name" value="Alpha-L-fucosidase"/>
</dbReference>
<feature type="domain" description="Glycosyl hydrolase family 95 N-terminal" evidence="2">
    <location>
        <begin position="42"/>
        <end position="293"/>
    </location>
</feature>
<evidence type="ECO:0000313" key="5">
    <source>
        <dbReference type="EMBL" id="TWV99206.1"/>
    </source>
</evidence>
<protein>
    <submittedName>
        <fullName evidence="5">Glycoside hydrolase family 95 protein</fullName>
    </submittedName>
</protein>
<dbReference type="Pfam" id="PF21307">
    <property type="entry name" value="Glyco_hydro_95_C"/>
    <property type="match status" value="1"/>
</dbReference>
<dbReference type="Gene3D" id="2.70.98.50">
    <property type="entry name" value="putative glycoside hydrolase family protein from bacillus halodurans"/>
    <property type="match status" value="1"/>
</dbReference>
<gene>
    <name evidence="5" type="ORF">FEF09_18240</name>
</gene>
<dbReference type="InterPro" id="IPR012341">
    <property type="entry name" value="6hp_glycosidase-like_sf"/>
</dbReference>
<dbReference type="GO" id="GO:0005975">
    <property type="term" value="P:carbohydrate metabolic process"/>
    <property type="evidence" value="ECO:0007669"/>
    <property type="project" value="InterPro"/>
</dbReference>
<dbReference type="FunFam" id="1.50.10.10:FF:000028">
    <property type="entry name" value="Alpha-L-fucosidase 2"/>
    <property type="match status" value="1"/>
</dbReference>
<dbReference type="InterPro" id="IPR027414">
    <property type="entry name" value="GH95_N_dom"/>
</dbReference>
<feature type="domain" description="Alpha fucosidase A-like C-terminal" evidence="3">
    <location>
        <begin position="743"/>
        <end position="837"/>
    </location>
</feature>
<feature type="domain" description="Glycosyl hydrolase family 95 catalytic" evidence="4">
    <location>
        <begin position="321"/>
        <end position="739"/>
    </location>
</feature>
<dbReference type="Pfam" id="PF22124">
    <property type="entry name" value="Glyco_hydro_95_cat"/>
    <property type="match status" value="1"/>
</dbReference>
<dbReference type="InterPro" id="IPR049053">
    <property type="entry name" value="AFCA-like_C"/>
</dbReference>
<dbReference type="SUPFAM" id="SSF48208">
    <property type="entry name" value="Six-hairpin glycosidases"/>
    <property type="match status" value="1"/>
</dbReference>
<dbReference type="Proteomes" id="UP000318815">
    <property type="component" value="Unassembled WGS sequence"/>
</dbReference>
<organism evidence="5 6">
    <name type="scientific">Chitinophaga pinensis</name>
    <dbReference type="NCBI Taxonomy" id="79329"/>
    <lineage>
        <taxon>Bacteria</taxon>
        <taxon>Pseudomonadati</taxon>
        <taxon>Bacteroidota</taxon>
        <taxon>Chitinophagia</taxon>
        <taxon>Chitinophagales</taxon>
        <taxon>Chitinophagaceae</taxon>
        <taxon>Chitinophaga</taxon>
    </lineage>
</organism>
<dbReference type="Gene3D" id="1.50.10.10">
    <property type="match status" value="1"/>
</dbReference>
<sequence length="841" mass="92626">MLINIFFLFFTDMKRTGLSLMLIIALGAGRSHAQQTNNRLKLWYKEPAVEWSQALPLGNGRVGAMVFGGTSEELIQLNEATLWSGGPVSKQVNPAAASYLPAVRAALFSEKYHEADSLLRKMQGAYSQSFLPLGDVRIHQQLKDTQVSQYSRDLDIANAKSITKFVSGGVTYTREMFISAPDQVIVIRLRASRKGALQFKADPSSQLHYQNTVTGTKEIAMRGKAPSQVDPSYVSYNAEPIQYEAAGSCKGMRYELRMRVISPDGTVTTDATGITVKNATEATLLLTAATSFNGFDKCPDSEGLDEKAIAGGQMKKAAALSYTNLLQRHEQDYHKYFNRVTLKLTGDDQSAQPTDERLRRYTAGGKDQALESLYFQFGRYLLISCSRTPSAPANLQGIWNKELRAPWSSNYTININTQMNYWPAEVCNLMEMQQPLYQLLKELSVTGAATAGEFYNTRGWVAHHNTDIWAIANPVGDKGKGDPQWANWMMGGNWLCQFLWQHYCYTGDEKFLRDTAYPIMKSAALFSLDFLVKDPASGYLVTAPATSPENKFLLADGTQESVSVASTMDMTIIRELFNNVIKAGEVLKVDNGLRDSLQVAADRLYPFKIGKDGSLQEWYKDWPSGETEHRHISHLYALFPGDQISAAATPELANATKRTLEIRGDGGTGWSKAWKINTWARLEDGNHAYKLLRELLTLTGKGSVDMHNAGGTYANLFCAHPPFQIDGNFGGTSGIAQMLLNGQSNMIRLLPALPDAWATGDVKGLLAYGGHTIDMSWKEGKLVGVTIYAKKAGTCYLLAKNRLKAGANAQLAPMKTKDPSAGYPYALKTTAGGVYTLLAAE</sequence>